<dbReference type="EMBL" id="JAPMOS010000020">
    <property type="protein sequence ID" value="KAJ4459375.1"/>
    <property type="molecule type" value="Genomic_DNA"/>
</dbReference>
<organism evidence="2 3">
    <name type="scientific">Paratrimastix pyriformis</name>
    <dbReference type="NCBI Taxonomy" id="342808"/>
    <lineage>
        <taxon>Eukaryota</taxon>
        <taxon>Metamonada</taxon>
        <taxon>Preaxostyla</taxon>
        <taxon>Paratrimastigidae</taxon>
        <taxon>Paratrimastix</taxon>
    </lineage>
</organism>
<reference evidence="2" key="1">
    <citation type="journal article" date="2022" name="bioRxiv">
        <title>Genomics of Preaxostyla Flagellates Illuminates Evolutionary Transitions and the Path Towards Mitochondrial Loss.</title>
        <authorList>
            <person name="Novak L.V.F."/>
            <person name="Treitli S.C."/>
            <person name="Pyrih J."/>
            <person name="Halakuc P."/>
            <person name="Pipaliya S.V."/>
            <person name="Vacek V."/>
            <person name="Brzon O."/>
            <person name="Soukal P."/>
            <person name="Eme L."/>
            <person name="Dacks J.B."/>
            <person name="Karnkowska A."/>
            <person name="Elias M."/>
            <person name="Hampl V."/>
        </authorList>
    </citation>
    <scope>NUCLEOTIDE SEQUENCE</scope>
    <source>
        <strain evidence="2">RCP-MX</strain>
    </source>
</reference>
<feature type="compositionally biased region" description="Low complexity" evidence="1">
    <location>
        <begin position="81"/>
        <end position="91"/>
    </location>
</feature>
<name>A0ABQ8URM2_9EUKA</name>
<feature type="region of interest" description="Disordered" evidence="1">
    <location>
        <begin position="76"/>
        <end position="104"/>
    </location>
</feature>
<accession>A0ABQ8URM2</accession>
<dbReference type="Proteomes" id="UP001141327">
    <property type="component" value="Unassembled WGS sequence"/>
</dbReference>
<protein>
    <submittedName>
        <fullName evidence="2">Uncharacterized protein</fullName>
    </submittedName>
</protein>
<proteinExistence type="predicted"/>
<gene>
    <name evidence="2" type="ORF">PAPYR_4679</name>
</gene>
<keyword evidence="3" id="KW-1185">Reference proteome</keyword>
<sequence length="232" mass="24808">MRQPTTPTTAVPKKLAPDDIGGQGVAQSGAGAIRWRLSTSPSPTTAPPLAAQKSWNQMTLEAKALLKVVQGLHDRRFGRLPTPTSSTSPSPATAPPPTAQKSWHQMTLEAKALQGLLDRRQGQLKTPKTNPTQSGAARLTVDRRDSPQFRVVGINGRLQFAKGTLGREAGRDALQPPRAGLAMKDAQTRSKAARGLSHSEKSHQVRPQLGLDAMATLEGCERHAGNEDLSDL</sequence>
<feature type="compositionally biased region" description="Low complexity" evidence="1">
    <location>
        <begin position="25"/>
        <end position="51"/>
    </location>
</feature>
<evidence type="ECO:0000256" key="1">
    <source>
        <dbReference type="SAM" id="MobiDB-lite"/>
    </source>
</evidence>
<evidence type="ECO:0000313" key="3">
    <source>
        <dbReference type="Proteomes" id="UP001141327"/>
    </source>
</evidence>
<feature type="region of interest" description="Disordered" evidence="1">
    <location>
        <begin position="1"/>
        <end position="51"/>
    </location>
</feature>
<feature type="region of interest" description="Disordered" evidence="1">
    <location>
        <begin position="180"/>
        <end position="207"/>
    </location>
</feature>
<comment type="caution">
    <text evidence="2">The sequence shown here is derived from an EMBL/GenBank/DDBJ whole genome shotgun (WGS) entry which is preliminary data.</text>
</comment>
<evidence type="ECO:0000313" key="2">
    <source>
        <dbReference type="EMBL" id="KAJ4459375.1"/>
    </source>
</evidence>